<dbReference type="AlphaFoldDB" id="A0A9W8W806"/>
<feature type="region of interest" description="Disordered" evidence="1">
    <location>
        <begin position="252"/>
        <end position="282"/>
    </location>
</feature>
<evidence type="ECO:0000259" key="2">
    <source>
        <dbReference type="Pfam" id="PF14613"/>
    </source>
</evidence>
<dbReference type="Proteomes" id="UP001140502">
    <property type="component" value="Unassembled WGS sequence"/>
</dbReference>
<evidence type="ECO:0000313" key="5">
    <source>
        <dbReference type="Proteomes" id="UP001140502"/>
    </source>
</evidence>
<evidence type="ECO:0000256" key="1">
    <source>
        <dbReference type="SAM" id="MobiDB-lite"/>
    </source>
</evidence>
<dbReference type="Gene3D" id="3.15.10.10">
    <property type="entry name" value="Bactericidal permeability-increasing protein, domain 1"/>
    <property type="match status" value="1"/>
</dbReference>
<dbReference type="OrthoDB" id="19394at2759"/>
<feature type="region of interest" description="Disordered" evidence="1">
    <location>
        <begin position="795"/>
        <end position="887"/>
    </location>
</feature>
<keyword evidence="5" id="KW-1185">Reference proteome</keyword>
<dbReference type="Pfam" id="PF14613">
    <property type="entry name" value="HAM1_C"/>
    <property type="match status" value="1"/>
</dbReference>
<gene>
    <name evidence="4" type="ORF">N0V84_008471</name>
</gene>
<name>A0A9W8W806_9HYPO</name>
<dbReference type="EMBL" id="JAPEUR010000208">
    <property type="protein sequence ID" value="KAJ4315255.1"/>
    <property type="molecule type" value="Genomic_DNA"/>
</dbReference>
<dbReference type="InterPro" id="IPR027842">
    <property type="entry name" value="HAM1-like_C"/>
</dbReference>
<feature type="domain" description="HAM1-like C-terminal" evidence="2">
    <location>
        <begin position="645"/>
        <end position="803"/>
    </location>
</feature>
<proteinExistence type="predicted"/>
<feature type="domain" description="HAM1-like N-terminal" evidence="3">
    <location>
        <begin position="4"/>
        <end position="633"/>
    </location>
</feature>
<evidence type="ECO:0000313" key="4">
    <source>
        <dbReference type="EMBL" id="KAJ4315255.1"/>
    </source>
</evidence>
<dbReference type="Pfam" id="PF19343">
    <property type="entry name" value="HAM1_N"/>
    <property type="match status" value="1"/>
</dbReference>
<dbReference type="PANTHER" id="PTHR31138">
    <property type="entry name" value="CHROMOSOME 19, WHOLE GENOME SHOTGUN SEQUENCE"/>
    <property type="match status" value="1"/>
</dbReference>
<comment type="caution">
    <text evidence="4">The sequence shown here is derived from an EMBL/GenBank/DDBJ whole genome shotgun (WGS) entry which is preliminary data.</text>
</comment>
<evidence type="ECO:0000259" key="3">
    <source>
        <dbReference type="Pfam" id="PF19343"/>
    </source>
</evidence>
<dbReference type="InterPro" id="IPR045967">
    <property type="entry name" value="HAM1-like_N"/>
</dbReference>
<organism evidence="4 5">
    <name type="scientific">Fusarium piperis</name>
    <dbReference type="NCBI Taxonomy" id="1435070"/>
    <lineage>
        <taxon>Eukaryota</taxon>
        <taxon>Fungi</taxon>
        <taxon>Dikarya</taxon>
        <taxon>Ascomycota</taxon>
        <taxon>Pezizomycotina</taxon>
        <taxon>Sordariomycetes</taxon>
        <taxon>Hypocreomycetidae</taxon>
        <taxon>Hypocreales</taxon>
        <taxon>Nectriaceae</taxon>
        <taxon>Fusarium</taxon>
        <taxon>Fusarium solani species complex</taxon>
    </lineage>
</organism>
<accession>A0A9W8W806</accession>
<sequence length="911" mass="101470">MTSNANVNKPTNTEVKEADVNRKLQLYGIASAFQNGKIPSNDQIDVALSSFLASRALSNPHEKLSEEGKTLVKDARDVIQQAKYLLLSKNEGNLIQDFVWQTTQFDAKSVKTPNAPTSKDAAKKDGDEALQGLRSLGTLLITNGQFRKLLQDSTILLRDMAGDAATNAAARVRPSDEQLRQIDEPAQDNVWHEAPNFSKENFKQQAKGFYSGNPKEDVKDTAAAGINAAVPQQGQQGTYTQVTDGPTTLAGARDVGQNTDPQAGKNAAKQAAEDKLDEKVDPETKQNILQRNEEYRRRAREYFDKKMPQERKDQIIWRLKKMILECQQHEDYSQAIQTLLRLAETYGKHGRTYGEGSADTAKEARSGFSAAEYDLRTIIERFANGTSTEDLWDSIGQIYRDADKDRELKDWFKAMNSYIRRCLLQQGYILEDESTREWDHLYEQGRFLLRDKYRGHTNRVVDEIKFLADQFDQDAQNKAFAQSLQKLFKDLGNDVDGKPVFKPHLVKDLRDVILPAVFENIAYIPIPRIEYTDPQFDAIIENLVLESDNFAPNVFELSSEHYFRWGRKKIANKNHQTIEVKVAGIQMDLRDVSFHVKRKTGFPTITDTGVADIILPGDGFSFKMKVSTAEKKDRQNYFKVDKVDVDFKKLQIKIKKSSHKLLFALVKPLMLKAIRPPLQKAVEKAIKDQCNKLDALMYQIKQEAERAAAEAKSDPENAPNIYNRYYTAAQQQLAKGKKKAEEATQDKKANIAMTKEDSIFPDISLPGGISTKATEYKELARKGDKWESPVFSIGSAKKSTDIPPAPKIQRKAHPVADLGPRPADTGNGSYLSGNGHQAGGHSHTGNGHSHAGNGHSHGNGLNGKDLNGNGNGYHLSGNGKHSHTGNGYGLGNGHTAYGGQALPTGQPISTI</sequence>
<protein>
    <submittedName>
        <fullName evidence="4">Uncharacterized protein</fullName>
    </submittedName>
</protein>
<feature type="compositionally biased region" description="Low complexity" evidence="1">
    <location>
        <begin position="839"/>
        <end position="854"/>
    </location>
</feature>
<feature type="compositionally biased region" description="Basic and acidic residues" evidence="1">
    <location>
        <begin position="271"/>
        <end position="282"/>
    </location>
</feature>
<dbReference type="PANTHER" id="PTHR31138:SF1">
    <property type="entry name" value="PDZ DOMAIN-CONTAINING PROTEIN"/>
    <property type="match status" value="1"/>
</dbReference>
<reference evidence="4" key="1">
    <citation type="submission" date="2022-10" db="EMBL/GenBank/DDBJ databases">
        <title>Tapping the CABI collections for fungal endophytes: first genome assemblies for Collariella, Neodidymelliopsis, Ascochyta clinopodiicola, Didymella pomorum, Didymosphaeria variabile, Neocosmospora piperis and Neocucurbitaria cava.</title>
        <authorList>
            <person name="Hill R."/>
        </authorList>
    </citation>
    <scope>NUCLEOTIDE SEQUENCE</scope>
    <source>
        <strain evidence="4">IMI 366586</strain>
    </source>
</reference>
<feature type="compositionally biased region" description="Polar residues" evidence="1">
    <location>
        <begin position="826"/>
        <end position="835"/>
    </location>
</feature>